<feature type="transmembrane region" description="Helical" evidence="6">
    <location>
        <begin position="102"/>
        <end position="122"/>
    </location>
</feature>
<dbReference type="STRING" id="456900.A0A195CT35"/>
<dbReference type="PANTHER" id="PTHR16296">
    <property type="entry name" value="UNCHARACTERIZED HYPOTHALAMUS PROTEIN HT007"/>
    <property type="match status" value="1"/>
</dbReference>
<evidence type="ECO:0000256" key="6">
    <source>
        <dbReference type="SAM" id="Phobius"/>
    </source>
</evidence>
<dbReference type="InterPro" id="IPR009801">
    <property type="entry name" value="TMEM126"/>
</dbReference>
<dbReference type="Pfam" id="PF23408">
    <property type="entry name" value="TMEM126_like"/>
    <property type="match status" value="1"/>
</dbReference>
<organism evidence="7 8">
    <name type="scientific">Cyphomyrmex costatus</name>
    <dbReference type="NCBI Taxonomy" id="456900"/>
    <lineage>
        <taxon>Eukaryota</taxon>
        <taxon>Metazoa</taxon>
        <taxon>Ecdysozoa</taxon>
        <taxon>Arthropoda</taxon>
        <taxon>Hexapoda</taxon>
        <taxon>Insecta</taxon>
        <taxon>Pterygota</taxon>
        <taxon>Neoptera</taxon>
        <taxon>Endopterygota</taxon>
        <taxon>Hymenoptera</taxon>
        <taxon>Apocrita</taxon>
        <taxon>Aculeata</taxon>
        <taxon>Formicoidea</taxon>
        <taxon>Formicidae</taxon>
        <taxon>Myrmicinae</taxon>
        <taxon>Cyphomyrmex</taxon>
    </lineage>
</organism>
<evidence type="ECO:0000313" key="8">
    <source>
        <dbReference type="Proteomes" id="UP000078542"/>
    </source>
</evidence>
<dbReference type="GO" id="GO:0031966">
    <property type="term" value="C:mitochondrial membrane"/>
    <property type="evidence" value="ECO:0007669"/>
    <property type="project" value="UniProtKB-SubCell"/>
</dbReference>
<keyword evidence="4" id="KW-0496">Mitochondrion</keyword>
<evidence type="ECO:0000256" key="3">
    <source>
        <dbReference type="ARBA" id="ARBA00022989"/>
    </source>
</evidence>
<keyword evidence="8" id="KW-1185">Reference proteome</keyword>
<gene>
    <name evidence="7" type="ORF">ALC62_05365</name>
</gene>
<keyword evidence="3 6" id="KW-1133">Transmembrane helix</keyword>
<proteinExistence type="predicted"/>
<accession>A0A195CT35</accession>
<name>A0A195CT35_9HYME</name>
<dbReference type="PANTHER" id="PTHR16296:SF2">
    <property type="entry name" value="TRANSMEMBRANE PROTEIN 126A"/>
    <property type="match status" value="1"/>
</dbReference>
<sequence length="150" mass="16839">MKLRNYGTVPTMLGLTITPAAVTALLHSQLIINKLLLLEIPCSLCMESKSALSQTCSGVFLPLILAPIANFSIAAGSGIYNVPYITNVREIFRQVLTIYQPMFPKIAMIFTFHALLAGFITYSEIKSYLRMLDTQYLIEEEKKEKFENVL</sequence>
<reference evidence="7 8" key="1">
    <citation type="submission" date="2016-03" db="EMBL/GenBank/DDBJ databases">
        <title>Cyphomyrmex costatus WGS genome.</title>
        <authorList>
            <person name="Nygaard S."/>
            <person name="Hu H."/>
            <person name="Boomsma J."/>
            <person name="Zhang G."/>
        </authorList>
    </citation>
    <scope>NUCLEOTIDE SEQUENCE [LARGE SCALE GENOMIC DNA]</scope>
    <source>
        <strain evidence="7">MS0001</strain>
        <tissue evidence="7">Whole body</tissue>
    </source>
</reference>
<protein>
    <recommendedName>
        <fullName evidence="9">Transmembrane protein 126A</fullName>
    </recommendedName>
</protein>
<dbReference type="Proteomes" id="UP000078542">
    <property type="component" value="Unassembled WGS sequence"/>
</dbReference>
<keyword evidence="2 6" id="KW-0812">Transmembrane</keyword>
<keyword evidence="5 6" id="KW-0472">Membrane</keyword>
<evidence type="ECO:0000256" key="1">
    <source>
        <dbReference type="ARBA" id="ARBA00004225"/>
    </source>
</evidence>
<evidence type="ECO:0000256" key="5">
    <source>
        <dbReference type="ARBA" id="ARBA00023136"/>
    </source>
</evidence>
<evidence type="ECO:0000313" key="7">
    <source>
        <dbReference type="EMBL" id="KYN03851.1"/>
    </source>
</evidence>
<feature type="transmembrane region" description="Helical" evidence="6">
    <location>
        <begin position="12"/>
        <end position="38"/>
    </location>
</feature>
<evidence type="ECO:0000256" key="2">
    <source>
        <dbReference type="ARBA" id="ARBA00022692"/>
    </source>
</evidence>
<dbReference type="EMBL" id="KQ977304">
    <property type="protein sequence ID" value="KYN03851.1"/>
    <property type="molecule type" value="Genomic_DNA"/>
</dbReference>
<dbReference type="InterPro" id="IPR057591">
    <property type="entry name" value="TMEM126-like"/>
</dbReference>
<dbReference type="AlphaFoldDB" id="A0A195CT35"/>
<dbReference type="GO" id="GO:0032981">
    <property type="term" value="P:mitochondrial respiratory chain complex I assembly"/>
    <property type="evidence" value="ECO:0007669"/>
    <property type="project" value="TreeGrafter"/>
</dbReference>
<evidence type="ECO:0000256" key="4">
    <source>
        <dbReference type="ARBA" id="ARBA00023128"/>
    </source>
</evidence>
<feature type="transmembrane region" description="Helical" evidence="6">
    <location>
        <begin position="59"/>
        <end position="82"/>
    </location>
</feature>
<evidence type="ECO:0008006" key="9">
    <source>
        <dbReference type="Google" id="ProtNLM"/>
    </source>
</evidence>
<comment type="subcellular location">
    <subcellularLocation>
        <location evidence="1">Mitochondrion membrane</location>
        <topology evidence="1">Multi-pass membrane protein</topology>
    </subcellularLocation>
</comment>